<sequence>MLSRSIQQICHIELSVLRIAIFELYHDTEIPYKVAINEAIELAKIFGAEKSHKFINGVLDKVATNLNLKIK</sequence>
<organism evidence="7 8">
    <name type="scientific">Wigglesworthia glossinidia endosymbiont of Glossina morsitans morsitans</name>
    <name type="common">Yale colony</name>
    <dbReference type="NCBI Taxonomy" id="1142511"/>
    <lineage>
        <taxon>Bacteria</taxon>
        <taxon>Pseudomonadati</taxon>
        <taxon>Pseudomonadota</taxon>
        <taxon>Gammaproteobacteria</taxon>
        <taxon>Enterobacterales</taxon>
        <taxon>Erwiniaceae</taxon>
        <taxon>Wigglesworthia</taxon>
    </lineage>
</organism>
<evidence type="ECO:0000256" key="3">
    <source>
        <dbReference type="ARBA" id="ARBA00022884"/>
    </source>
</evidence>
<keyword evidence="8" id="KW-1185">Reference proteome</keyword>
<gene>
    <name evidence="7" type="ORF">WIGMOR_0294</name>
</gene>
<keyword evidence="5" id="KW-0804">Transcription</keyword>
<dbReference type="InterPro" id="IPR006027">
    <property type="entry name" value="NusB_RsmB_TIM44"/>
</dbReference>
<evidence type="ECO:0000256" key="2">
    <source>
        <dbReference type="ARBA" id="ARBA00022814"/>
    </source>
</evidence>
<dbReference type="GO" id="GO:0003723">
    <property type="term" value="F:RNA binding"/>
    <property type="evidence" value="ECO:0007669"/>
    <property type="project" value="UniProtKB-KW"/>
</dbReference>
<dbReference type="InterPro" id="IPR011605">
    <property type="entry name" value="NusB_fam"/>
</dbReference>
<comment type="similarity">
    <text evidence="1">Belongs to the NusB family.</text>
</comment>
<evidence type="ECO:0000256" key="4">
    <source>
        <dbReference type="ARBA" id="ARBA00023015"/>
    </source>
</evidence>
<feature type="domain" description="NusB/RsmB/TIM44" evidence="6">
    <location>
        <begin position="3"/>
        <end position="63"/>
    </location>
</feature>
<protein>
    <submittedName>
        <fullName evidence="7">Transcription termination protein</fullName>
    </submittedName>
</protein>
<dbReference type="SUPFAM" id="SSF48013">
    <property type="entry name" value="NusB-like"/>
    <property type="match status" value="1"/>
</dbReference>
<evidence type="ECO:0000313" key="8">
    <source>
        <dbReference type="Proteomes" id="UP000009061"/>
    </source>
</evidence>
<dbReference type="eggNOG" id="COG0781">
    <property type="taxonomic scope" value="Bacteria"/>
</dbReference>
<dbReference type="AlphaFoldDB" id="H6Q5T6"/>
<dbReference type="Gene3D" id="1.10.940.10">
    <property type="entry name" value="NusB-like"/>
    <property type="match status" value="1"/>
</dbReference>
<dbReference type="InterPro" id="IPR035926">
    <property type="entry name" value="NusB-like_sf"/>
</dbReference>
<accession>H6Q5T6</accession>
<dbReference type="PANTHER" id="PTHR11078">
    <property type="entry name" value="N UTILIZATION SUBSTANCE PROTEIN B-RELATED"/>
    <property type="match status" value="1"/>
</dbReference>
<evidence type="ECO:0000313" key="7">
    <source>
        <dbReference type="EMBL" id="AFA41132.1"/>
    </source>
</evidence>
<evidence type="ECO:0000256" key="5">
    <source>
        <dbReference type="ARBA" id="ARBA00023163"/>
    </source>
</evidence>
<dbReference type="GO" id="GO:0006353">
    <property type="term" value="P:DNA-templated transcription termination"/>
    <property type="evidence" value="ECO:0007669"/>
    <property type="project" value="InterPro"/>
</dbReference>
<proteinExistence type="inferred from homology"/>
<keyword evidence="3" id="KW-0694">RNA-binding</keyword>
<reference evidence="7 8" key="1">
    <citation type="journal article" date="2012" name="MBio">
        <title>Insight into the transmission biology and species-specific functional capabilities of tsetse (Diptera: glossinidae) obligate symbiont wigglesworthia.</title>
        <authorList>
            <person name="Rio R.V."/>
            <person name="Symula R.E."/>
            <person name="Wang J."/>
            <person name="Lohs C."/>
            <person name="Wu Y.N."/>
            <person name="Snyder A.K."/>
            <person name="Bjornson R.D."/>
            <person name="Oshima K."/>
            <person name="Biehl B.S."/>
            <person name="Perna N.T."/>
            <person name="Hattori M."/>
            <person name="Aksoy S."/>
        </authorList>
    </citation>
    <scope>NUCLEOTIDE SEQUENCE [LARGE SCALE GENOMIC DNA]</scope>
    <source>
        <strain evidence="7">WGM</strain>
    </source>
</reference>
<dbReference type="Proteomes" id="UP000009061">
    <property type="component" value="Chromosome"/>
</dbReference>
<dbReference type="STRING" id="1142511.WIGMOR_0294"/>
<dbReference type="EMBL" id="CP003315">
    <property type="protein sequence ID" value="AFA41132.1"/>
    <property type="molecule type" value="Genomic_DNA"/>
</dbReference>
<dbReference type="GO" id="GO:0005829">
    <property type="term" value="C:cytosol"/>
    <property type="evidence" value="ECO:0007669"/>
    <property type="project" value="TreeGrafter"/>
</dbReference>
<name>H6Q5T6_WIGGL</name>
<dbReference type="Pfam" id="PF01029">
    <property type="entry name" value="NusB"/>
    <property type="match status" value="1"/>
</dbReference>
<keyword evidence="4" id="KW-0805">Transcription regulation</keyword>
<dbReference type="GO" id="GO:0031564">
    <property type="term" value="P:transcription antitermination"/>
    <property type="evidence" value="ECO:0007669"/>
    <property type="project" value="UniProtKB-KW"/>
</dbReference>
<dbReference type="HOGENOM" id="CLU_2739040_0_0_6"/>
<keyword evidence="2" id="KW-0889">Transcription antitermination</keyword>
<dbReference type="KEGG" id="wgl:WIGMOR_0294"/>
<evidence type="ECO:0000259" key="6">
    <source>
        <dbReference type="Pfam" id="PF01029"/>
    </source>
</evidence>
<dbReference type="PANTHER" id="PTHR11078:SF3">
    <property type="entry name" value="ANTITERMINATION NUSB DOMAIN-CONTAINING PROTEIN"/>
    <property type="match status" value="1"/>
</dbReference>
<evidence type="ECO:0000256" key="1">
    <source>
        <dbReference type="ARBA" id="ARBA00005952"/>
    </source>
</evidence>